<evidence type="ECO:0000313" key="2">
    <source>
        <dbReference type="Proteomes" id="UP000198510"/>
    </source>
</evidence>
<accession>A0A1G9T6M8</accession>
<dbReference type="EMBL" id="FNFO01000013">
    <property type="protein sequence ID" value="SDM43374.1"/>
    <property type="molecule type" value="Genomic_DNA"/>
</dbReference>
<evidence type="ECO:0000313" key="1">
    <source>
        <dbReference type="EMBL" id="SDM43374.1"/>
    </source>
</evidence>
<sequence length="248" mass="27921">MKATFALILLLGSLHCWGQSRYLVESHLGYTYRYHDRLDAPAGLYGQIQQKLHATVSVGRRWNDSFYYGVGLAHTFSKQETNPTRSAPAFNPAPYGYSSWQGYTHSTLTHSELTPFAFVQYLTTLSECFSVVIGGQAGYVFQQQKLSSNARSAALHWVDSTGTWAFTDGEYWVASQANRSRQQAVQVRVVPALRCDLGKRAGIALQFASLAYRHKLRDSRAQHVGPASHEFQLNFKPEVWEVGGYVRF</sequence>
<proteinExistence type="predicted"/>
<keyword evidence="2" id="KW-1185">Reference proteome</keyword>
<dbReference type="RefSeq" id="WP_089687626.1">
    <property type="nucleotide sequence ID" value="NZ_FNFO01000013.1"/>
</dbReference>
<protein>
    <recommendedName>
        <fullName evidence="3">Outer membrane protein beta-barrel domain-containing protein</fullName>
    </recommendedName>
</protein>
<dbReference type="Proteomes" id="UP000198510">
    <property type="component" value="Unassembled WGS sequence"/>
</dbReference>
<organism evidence="1 2">
    <name type="scientific">Catalinimonas alkaloidigena</name>
    <dbReference type="NCBI Taxonomy" id="1075417"/>
    <lineage>
        <taxon>Bacteria</taxon>
        <taxon>Pseudomonadati</taxon>
        <taxon>Bacteroidota</taxon>
        <taxon>Cytophagia</taxon>
        <taxon>Cytophagales</taxon>
        <taxon>Catalimonadaceae</taxon>
        <taxon>Catalinimonas</taxon>
    </lineage>
</organism>
<reference evidence="1 2" key="1">
    <citation type="submission" date="2016-10" db="EMBL/GenBank/DDBJ databases">
        <authorList>
            <person name="de Groot N.N."/>
        </authorList>
    </citation>
    <scope>NUCLEOTIDE SEQUENCE [LARGE SCALE GENOMIC DNA]</scope>
    <source>
        <strain evidence="1 2">DSM 25186</strain>
    </source>
</reference>
<dbReference type="AlphaFoldDB" id="A0A1G9T6M8"/>
<evidence type="ECO:0008006" key="3">
    <source>
        <dbReference type="Google" id="ProtNLM"/>
    </source>
</evidence>
<gene>
    <name evidence="1" type="ORF">SAMN05421823_113104</name>
</gene>
<name>A0A1G9T6M8_9BACT</name>